<dbReference type="Gene3D" id="3.30.70.120">
    <property type="match status" value="1"/>
</dbReference>
<dbReference type="RefSeq" id="WP_074584896.1">
    <property type="nucleotide sequence ID" value="NZ_FMWB01000015.1"/>
</dbReference>
<dbReference type="InterPro" id="IPR015867">
    <property type="entry name" value="N-reg_PII/ATP_PRibTrfase_C"/>
</dbReference>
<proteinExistence type="inferred from homology"/>
<comment type="caution">
    <text evidence="2">The sequence shown here is derived from an EMBL/GenBank/DDBJ whole genome shotgun (WGS) entry which is preliminary data.</text>
</comment>
<sequence>MNDYLVTFYTEQNRRHEHQQIGDWLLDLAKELHLSGATLSVAAEGFGQDGKRHSAHFFELADRPIQVTMALTQIQHDMLFQRLESEDLALFYIKTPAEIGTVGRHRPSQETESPSS</sequence>
<dbReference type="OrthoDB" id="5339790at2"/>
<dbReference type="InterPro" id="IPR003793">
    <property type="entry name" value="UPF0166"/>
</dbReference>
<comment type="similarity">
    <text evidence="1">Belongs to the UPF0166 family.</text>
</comment>
<evidence type="ECO:0000313" key="3">
    <source>
        <dbReference type="Proteomes" id="UP000183046"/>
    </source>
</evidence>
<accession>A0A1G5PDU5</accession>
<protein>
    <submittedName>
        <fullName evidence="2">Uncharacterized ACR, COG1993</fullName>
    </submittedName>
</protein>
<dbReference type="STRING" id="237610.BJP27_06065"/>
<gene>
    <name evidence="2" type="ORF">SAMN05216279_11593</name>
</gene>
<dbReference type="Pfam" id="PF02641">
    <property type="entry name" value="DUF190"/>
    <property type="match status" value="1"/>
</dbReference>
<name>A0A1G5PDU5_9PSED</name>
<evidence type="ECO:0000256" key="1">
    <source>
        <dbReference type="ARBA" id="ARBA00010554"/>
    </source>
</evidence>
<dbReference type="InterPro" id="IPR011322">
    <property type="entry name" value="N-reg_PII-like_a/b"/>
</dbReference>
<evidence type="ECO:0000313" key="2">
    <source>
        <dbReference type="EMBL" id="SCZ47696.1"/>
    </source>
</evidence>
<organism evidence="2 3">
    <name type="scientific">Pseudomonas oryzihabitans</name>
    <dbReference type="NCBI Taxonomy" id="47885"/>
    <lineage>
        <taxon>Bacteria</taxon>
        <taxon>Pseudomonadati</taxon>
        <taxon>Pseudomonadota</taxon>
        <taxon>Gammaproteobacteria</taxon>
        <taxon>Pseudomonadales</taxon>
        <taxon>Pseudomonadaceae</taxon>
        <taxon>Pseudomonas</taxon>
    </lineage>
</organism>
<reference evidence="3" key="1">
    <citation type="submission" date="2016-10" db="EMBL/GenBank/DDBJ databases">
        <authorList>
            <person name="de Groot N.N."/>
        </authorList>
    </citation>
    <scope>NUCLEOTIDE SEQUENCE [LARGE SCALE GENOMIC DNA]</scope>
    <source>
        <strain evidence="3">DSM 15758</strain>
    </source>
</reference>
<dbReference type="EMBL" id="FMWB01000015">
    <property type="protein sequence ID" value="SCZ47696.1"/>
    <property type="molecule type" value="Genomic_DNA"/>
</dbReference>
<dbReference type="AlphaFoldDB" id="A0A1G5PDU5"/>
<dbReference type="Proteomes" id="UP000183046">
    <property type="component" value="Unassembled WGS sequence"/>
</dbReference>
<dbReference type="SUPFAM" id="SSF54913">
    <property type="entry name" value="GlnB-like"/>
    <property type="match status" value="1"/>
</dbReference>